<dbReference type="Pfam" id="PF02927">
    <property type="entry name" value="CelD_N"/>
    <property type="match status" value="1"/>
</dbReference>
<feature type="domain" description="Glycoside hydrolase family 9" evidence="4">
    <location>
        <begin position="133"/>
        <end position="493"/>
    </location>
</feature>
<accession>A0AAW9QPK2</accession>
<dbReference type="Gene3D" id="2.60.40.10">
    <property type="entry name" value="Immunoglobulins"/>
    <property type="match status" value="1"/>
</dbReference>
<organism evidence="6 7">
    <name type="scientific">Aquincola agrisoli</name>
    <dbReference type="NCBI Taxonomy" id="3119538"/>
    <lineage>
        <taxon>Bacteria</taxon>
        <taxon>Pseudomonadati</taxon>
        <taxon>Pseudomonadota</taxon>
        <taxon>Betaproteobacteria</taxon>
        <taxon>Burkholderiales</taxon>
        <taxon>Sphaerotilaceae</taxon>
        <taxon>Aquincola</taxon>
    </lineage>
</organism>
<gene>
    <name evidence="6" type="ORF">V4F39_25610</name>
</gene>
<comment type="caution">
    <text evidence="6">The sequence shown here is derived from an EMBL/GenBank/DDBJ whole genome shotgun (WGS) entry which is preliminary data.</text>
</comment>
<evidence type="ECO:0000313" key="7">
    <source>
        <dbReference type="Proteomes" id="UP001336250"/>
    </source>
</evidence>
<dbReference type="InterPro" id="IPR014756">
    <property type="entry name" value="Ig_E-set"/>
</dbReference>
<dbReference type="GO" id="GO:0008810">
    <property type="term" value="F:cellulase activity"/>
    <property type="evidence" value="ECO:0007669"/>
    <property type="project" value="InterPro"/>
</dbReference>
<comment type="similarity">
    <text evidence="1">Belongs to the glycosyl hydrolase 9 (cellulase E) family.</text>
</comment>
<evidence type="ECO:0000313" key="6">
    <source>
        <dbReference type="EMBL" id="MEF7617314.1"/>
    </source>
</evidence>
<feature type="domain" description="Cellulase Ig-like" evidence="5">
    <location>
        <begin position="25"/>
        <end position="114"/>
    </location>
</feature>
<proteinExistence type="inferred from homology"/>
<dbReference type="AlphaFoldDB" id="A0AAW9QPK2"/>
<dbReference type="Gene3D" id="1.50.10.10">
    <property type="match status" value="1"/>
</dbReference>
<dbReference type="InterPro" id="IPR001701">
    <property type="entry name" value="Glyco_hydro_9"/>
</dbReference>
<evidence type="ECO:0000256" key="1">
    <source>
        <dbReference type="ARBA" id="ARBA00007072"/>
    </source>
</evidence>
<keyword evidence="7" id="KW-1185">Reference proteome</keyword>
<name>A0AAW9QPK2_9BURK</name>
<keyword evidence="2" id="KW-0119">Carbohydrate metabolism</keyword>
<dbReference type="InterPro" id="IPR008928">
    <property type="entry name" value="6-hairpin_glycosidase_sf"/>
</dbReference>
<dbReference type="InterPro" id="IPR012341">
    <property type="entry name" value="6hp_glycosidase-like_sf"/>
</dbReference>
<evidence type="ECO:0000259" key="4">
    <source>
        <dbReference type="Pfam" id="PF00759"/>
    </source>
</evidence>
<evidence type="ECO:0000259" key="5">
    <source>
        <dbReference type="Pfam" id="PF02927"/>
    </source>
</evidence>
<dbReference type="RefSeq" id="WP_332293078.1">
    <property type="nucleotide sequence ID" value="NZ_JAZIBG010000056.1"/>
</dbReference>
<dbReference type="SUPFAM" id="SSF48208">
    <property type="entry name" value="Six-hairpin glycosidases"/>
    <property type="match status" value="1"/>
</dbReference>
<dbReference type="Proteomes" id="UP001336250">
    <property type="component" value="Unassembled WGS sequence"/>
</dbReference>
<keyword evidence="6" id="KW-0378">Hydrolase</keyword>
<dbReference type="SUPFAM" id="SSF81296">
    <property type="entry name" value="E set domains"/>
    <property type="match status" value="1"/>
</dbReference>
<dbReference type="GO" id="GO:0000272">
    <property type="term" value="P:polysaccharide catabolic process"/>
    <property type="evidence" value="ECO:0007669"/>
    <property type="project" value="UniProtKB-KW"/>
</dbReference>
<reference evidence="6 7" key="1">
    <citation type="submission" date="2024-02" db="EMBL/GenBank/DDBJ databases">
        <title>Genome sequence of Aquincola sp. MAHUQ-54.</title>
        <authorList>
            <person name="Huq M.A."/>
        </authorList>
    </citation>
    <scope>NUCLEOTIDE SEQUENCE [LARGE SCALE GENOMIC DNA]</scope>
    <source>
        <strain evidence="6 7">MAHUQ-54</strain>
    </source>
</reference>
<dbReference type="EMBL" id="JAZIBG010000056">
    <property type="protein sequence ID" value="MEF7617314.1"/>
    <property type="molecule type" value="Genomic_DNA"/>
</dbReference>
<protein>
    <submittedName>
        <fullName evidence="6">Glycoside hydrolase family 9 protein</fullName>
    </submittedName>
</protein>
<sequence length="498" mass="54969">MNKSAVIFLALGCSLSHSQTPPVSKYIKVDNFGYMPSHKKFAILADPIAGFNSTEWYAAATGFQEYQLRRKSDNAGVWWGTVAQWKGGMTHAASGDAGWQLDFSSFVTPGTYYIYDAVHNVRSEYFDIKADVYQAALTQATRALYYQRLGIAHAAPYATAPWTDLPAYLGSNQDVGARNILTPTLASSARDLRGGWMDAGDTNKYTTFVADVIVQLLSAYTKNPAAFTDSTGIPESGNGVPDILDEIKWELDFLIRMQDPSTGGMLLKVGHNSYVGDVTPLSTDARPRYYVGECTSSTIAGALIFSAAARVFSKIPFYGTYHQDLADRAKWAWARVNWQTSGFSAGFQENCDNTTVKAGDADLSADEQRGLAVAASVYLYDNAYRLGDFTNASAYKSFFETNYTNALPLKNDWWGAMWIEQQIALLDYTKLPSTTSGVPVNSAVVASILASKQNMDWVMSIQDYVDATDLYKAHIIDDLYIWSHNKWRANMAIANMKP</sequence>
<keyword evidence="3" id="KW-0624">Polysaccharide degradation</keyword>
<evidence type="ECO:0000256" key="3">
    <source>
        <dbReference type="ARBA" id="ARBA00023326"/>
    </source>
</evidence>
<dbReference type="InterPro" id="IPR004197">
    <property type="entry name" value="Cellulase_Ig-like"/>
</dbReference>
<dbReference type="Pfam" id="PF00759">
    <property type="entry name" value="Glyco_hydro_9"/>
    <property type="match status" value="1"/>
</dbReference>
<dbReference type="CDD" id="cd02850">
    <property type="entry name" value="E_set_Cellulase_N"/>
    <property type="match status" value="1"/>
</dbReference>
<evidence type="ECO:0000256" key="2">
    <source>
        <dbReference type="ARBA" id="ARBA00023277"/>
    </source>
</evidence>
<dbReference type="InterPro" id="IPR013783">
    <property type="entry name" value="Ig-like_fold"/>
</dbReference>